<comment type="caution">
    <text evidence="4">The sequence shown here is derived from an EMBL/GenBank/DDBJ whole genome shotgun (WGS) entry which is preliminary data.</text>
</comment>
<feature type="non-terminal residue" evidence="4">
    <location>
        <position position="1334"/>
    </location>
</feature>
<protein>
    <recommendedName>
        <fullName evidence="3">CHAT domain-containing protein</fullName>
    </recommendedName>
</protein>
<feature type="signal peptide" evidence="2">
    <location>
        <begin position="1"/>
        <end position="24"/>
    </location>
</feature>
<dbReference type="PROSITE" id="PS50005">
    <property type="entry name" value="TPR"/>
    <property type="match status" value="17"/>
</dbReference>
<feature type="repeat" description="TPR" evidence="1">
    <location>
        <begin position="638"/>
        <end position="671"/>
    </location>
</feature>
<dbReference type="InterPro" id="IPR024983">
    <property type="entry name" value="CHAT_dom"/>
</dbReference>
<feature type="repeat" description="TPR" evidence="1">
    <location>
        <begin position="346"/>
        <end position="379"/>
    </location>
</feature>
<feature type="repeat" description="TPR" evidence="1">
    <location>
        <begin position="426"/>
        <end position="459"/>
    </location>
</feature>
<feature type="repeat" description="TPR" evidence="1">
    <location>
        <begin position="226"/>
        <end position="259"/>
    </location>
</feature>
<feature type="repeat" description="TPR" evidence="1">
    <location>
        <begin position="506"/>
        <end position="539"/>
    </location>
</feature>
<dbReference type="Pfam" id="PF13374">
    <property type="entry name" value="TPR_10"/>
    <property type="match status" value="1"/>
</dbReference>
<sequence length="1334" mass="149709">MTPFMSIALFVALFLLNSDRIQKAIEICNECLILLSSTDQNSRDQFDSVLLQFYSDIYTVLFSAYRHISDDKSAERYGRKLFDLYSVEGEATDYGNLSTVFKSLGQYDKAKEYLEKALVITNEIGDKKGEALCYRNLGTVFYSLGQYDKAKEYFQKALVITTEIGDRNGEASSYGNLGTVFEEGEATDYRNLGNVFHSLGQYDKAEEYLQKALVIRTEIGDREGEATDYGNLYTVFTSLGQYDKAIEYLKKALVITTKIGDRQGEALCYRNLGTVFYSVGQYDKVKEYLQKALVIRTEIGDRKGEAACYGNLGNLFHSLGQYDKAKEYHQKALVIRTEIGDREWVATDYGNLGTVFQSLGQYDKAKEYLKKALVITTEIGDKKREATFYGHLGTVFYSLGQCDKAKEYLQKALVIRTEIGDKKEEATDYGNLGTMFKSLGQYDKAKEYLQKALIIRTEIGDRKEEGSCYGNLGNVFNSLGQYDKAKEYHQEALAITTEIGDRKGEGSCYGNLGNVSLLLGQYDKAKEYLQKALVIRTEIGDREGEATDYGNLGNVFQSLGQYDKAKEYHQKALVITTEIGDRELEASCYGNLGTKMEASCYGNLGTVFLSLGQYDKAKEYHQKELVITTEIGDREGEASSYGNLGNVFVSLGQYDKAKEYLQKALVIRTEIGDKKREALCYGKLGNVFHSLGQYDKAKEYHREALVITTEIGDREGEATDYGNLGTVFKSLGQYDKAKEYLQKALVITTEIGDRKGEAACYGNLGTVFQSLGQYDKAKEYLQKALVIRTEIGDKEGEAEELTNLGELSRTVGDYEASEVFLEKALFISRDIGAGKREFEILRGYAISYLLQNKIKDSLSCLHLCIEKYEELRYFLGANDEFKTSLLEHSGIFPYKLLCILLCDTGNARDALFVEELGRARGLSDLMAEKYSVETHIFANPQSWFGIENILRKKNNCTCLYISYFQNLLHLWILKTSGVLHHRRISVEENLVQAGLPKDLSLSQFLDDNFRGLGILPTKDCEDRSLNTINVQPLSPAQKSSARLRLVEEDEDKEVISSLSLCYKIFIAPVYDLLEGPEVIIVPDRSLYKVPFAALSEKEGAKYLSETHKIRVIPSLTTLKIIQDSPEGYHSNTGALIIGNPKVNWLPSLPFARKEAEMVGRLMRVPPLLEEKATKQAVLERIGSVSLIHFAAHGNAQRGEIALSPVPIPNSQNAILPREAYMLTMADVSRVKVRAKLVVLSCCHSGRGEITAEGVIGIARAFLGSGARSVLVALWAIPDLATEQLMNRFYKHLFEGESASESLHQAMKWMRKNRSRKISEWASFTLIGDDARLEF</sequence>
<feature type="chain" id="PRO_5043505111" description="CHAT domain-containing protein" evidence="2">
    <location>
        <begin position="25"/>
        <end position="1334"/>
    </location>
</feature>
<dbReference type="Proteomes" id="UP001159428">
    <property type="component" value="Unassembled WGS sequence"/>
</dbReference>
<dbReference type="PANTHER" id="PTHR10098:SF108">
    <property type="entry name" value="TETRATRICOPEPTIDE REPEAT PROTEIN 28"/>
    <property type="match status" value="1"/>
</dbReference>
<organism evidence="4 5">
    <name type="scientific">Pocillopora meandrina</name>
    <dbReference type="NCBI Taxonomy" id="46732"/>
    <lineage>
        <taxon>Eukaryota</taxon>
        <taxon>Metazoa</taxon>
        <taxon>Cnidaria</taxon>
        <taxon>Anthozoa</taxon>
        <taxon>Hexacorallia</taxon>
        <taxon>Scleractinia</taxon>
        <taxon>Astrocoeniina</taxon>
        <taxon>Pocilloporidae</taxon>
        <taxon>Pocillopora</taxon>
    </lineage>
</organism>
<dbReference type="EMBL" id="CALNXJ010000020">
    <property type="protein sequence ID" value="CAH3124596.1"/>
    <property type="molecule type" value="Genomic_DNA"/>
</dbReference>
<feature type="repeat" description="TPR" evidence="1">
    <location>
        <begin position="466"/>
        <end position="499"/>
    </location>
</feature>
<feature type="repeat" description="TPR" evidence="1">
    <location>
        <begin position="131"/>
        <end position="164"/>
    </location>
</feature>
<feature type="repeat" description="TPR" evidence="1">
    <location>
        <begin position="306"/>
        <end position="339"/>
    </location>
</feature>
<reference evidence="4 5" key="1">
    <citation type="submission" date="2022-05" db="EMBL/GenBank/DDBJ databases">
        <authorList>
            <consortium name="Genoscope - CEA"/>
            <person name="William W."/>
        </authorList>
    </citation>
    <scope>NUCLEOTIDE SEQUENCE [LARGE SCALE GENOMIC DNA]</scope>
</reference>
<feature type="repeat" description="TPR" evidence="1">
    <location>
        <begin position="598"/>
        <end position="631"/>
    </location>
</feature>
<feature type="repeat" description="TPR" evidence="1">
    <location>
        <begin position="758"/>
        <end position="791"/>
    </location>
</feature>
<dbReference type="Gene3D" id="1.25.40.10">
    <property type="entry name" value="Tetratricopeptide repeat domain"/>
    <property type="match status" value="6"/>
</dbReference>
<feature type="repeat" description="TPR" evidence="1">
    <location>
        <begin position="678"/>
        <end position="711"/>
    </location>
</feature>
<gene>
    <name evidence="4" type="ORF">PMEA_00011371</name>
</gene>
<dbReference type="InterPro" id="IPR011990">
    <property type="entry name" value="TPR-like_helical_dom_sf"/>
</dbReference>
<dbReference type="PANTHER" id="PTHR10098">
    <property type="entry name" value="RAPSYN-RELATED"/>
    <property type="match status" value="1"/>
</dbReference>
<evidence type="ECO:0000259" key="3">
    <source>
        <dbReference type="Pfam" id="PF12770"/>
    </source>
</evidence>
<feature type="repeat" description="TPR" evidence="1">
    <location>
        <begin position="91"/>
        <end position="124"/>
    </location>
</feature>
<proteinExistence type="predicted"/>
<name>A0AAU9WSV3_9CNID</name>
<feature type="repeat" description="TPR" evidence="1">
    <location>
        <begin position="546"/>
        <end position="579"/>
    </location>
</feature>
<dbReference type="Pfam" id="PF12770">
    <property type="entry name" value="CHAT"/>
    <property type="match status" value="1"/>
</dbReference>
<keyword evidence="1" id="KW-0802">TPR repeat</keyword>
<feature type="repeat" description="TPR" evidence="1">
    <location>
        <begin position="386"/>
        <end position="419"/>
    </location>
</feature>
<dbReference type="InterPro" id="IPR019734">
    <property type="entry name" value="TPR_rpt"/>
</dbReference>
<evidence type="ECO:0000256" key="1">
    <source>
        <dbReference type="PROSITE-ProRule" id="PRU00339"/>
    </source>
</evidence>
<feature type="repeat" description="TPR" evidence="1">
    <location>
        <begin position="266"/>
        <end position="299"/>
    </location>
</feature>
<evidence type="ECO:0000256" key="2">
    <source>
        <dbReference type="SAM" id="SignalP"/>
    </source>
</evidence>
<feature type="domain" description="CHAT" evidence="3">
    <location>
        <begin position="1062"/>
        <end position="1328"/>
    </location>
</feature>
<evidence type="ECO:0000313" key="4">
    <source>
        <dbReference type="EMBL" id="CAH3124596.1"/>
    </source>
</evidence>
<feature type="repeat" description="TPR" evidence="1">
    <location>
        <begin position="718"/>
        <end position="751"/>
    </location>
</feature>
<feature type="repeat" description="TPR" evidence="1">
    <location>
        <begin position="186"/>
        <end position="219"/>
    </location>
</feature>
<evidence type="ECO:0000313" key="5">
    <source>
        <dbReference type="Proteomes" id="UP001159428"/>
    </source>
</evidence>
<keyword evidence="2" id="KW-0732">Signal</keyword>
<dbReference type="Pfam" id="PF13424">
    <property type="entry name" value="TPR_12"/>
    <property type="match status" value="8"/>
</dbReference>
<keyword evidence="5" id="KW-1185">Reference proteome</keyword>
<dbReference type="SMART" id="SM00028">
    <property type="entry name" value="TPR"/>
    <property type="match status" value="20"/>
</dbReference>
<accession>A0AAU9WSV3</accession>
<dbReference type="SUPFAM" id="SSF48452">
    <property type="entry name" value="TPR-like"/>
    <property type="match status" value="6"/>
</dbReference>
<dbReference type="PROSITE" id="PS50293">
    <property type="entry name" value="TPR_REGION"/>
    <property type="match status" value="4"/>
</dbReference>